<dbReference type="EMBL" id="CP012748">
    <property type="protein sequence ID" value="ALL70291.1"/>
    <property type="molecule type" value="Genomic_DNA"/>
</dbReference>
<protein>
    <submittedName>
        <fullName evidence="1">Uncharacterized protein</fullName>
    </submittedName>
</protein>
<dbReference type="KEGG" id="bcai:K788_0001365"/>
<reference evidence="1 2" key="1">
    <citation type="journal article" date="2014" name="Genome Announc.">
        <title>Draft Genome Sequence of the Haloacid-Degrading Burkholderia caribensis Strain MBA4.</title>
        <authorList>
            <person name="Pan Y."/>
            <person name="Kong K.F."/>
            <person name="Tsang J.S."/>
        </authorList>
    </citation>
    <scope>NUCLEOTIDE SEQUENCE [LARGE SCALE GENOMIC DNA]</scope>
    <source>
        <strain evidence="1 2">MBA4</strain>
        <plasmid evidence="2">Plasmid</plasmid>
    </source>
</reference>
<keyword evidence="1" id="KW-0614">Plasmid</keyword>
<dbReference type="GeneID" id="69973776"/>
<dbReference type="Proteomes" id="UP000019146">
    <property type="component" value="Plasmid unnamed"/>
</dbReference>
<gene>
    <name evidence="1" type="ORF">K788_0001365</name>
</gene>
<accession>A0A0P0RN08</accession>
<evidence type="ECO:0000313" key="2">
    <source>
        <dbReference type="Proteomes" id="UP000019146"/>
    </source>
</evidence>
<dbReference type="AlphaFoldDB" id="A0A0P0RN08"/>
<dbReference type="RefSeq" id="WP_035994465.1">
    <property type="nucleotide sequence ID" value="NZ_CP012748.1"/>
</dbReference>
<name>A0A0P0RN08_9BURK</name>
<evidence type="ECO:0000313" key="1">
    <source>
        <dbReference type="EMBL" id="ALL70291.1"/>
    </source>
</evidence>
<geneLocation type="plasmid" evidence="2"/>
<proteinExistence type="predicted"/>
<sequence length="403" mass="44325">MIDERAVTTAKFWEALRSLRPASGLPDSEFEQFALIVLGMACVARSHGPWPDELTVPVRKAFEDLTAGAAHRDEHRFSQAWADAFHALVSALRTARRIDFPTAPGSLDAFGGIVTLLDNAQSAWSTGQEFLLDCFDEVFHRLVGRIAGIGYREGDPAAALAAHLSAGVDHIAEYFAATGEFAVLRRSDLDLATSARIAVIDRMNALVGLRLYLHGIDVEDRPPHEDDPASIVARRFLLVDHPRRNTTGRLPHSPRWADHQTSLDALDHFLQNQLAFDMCLIVVPGADRSASGWRRAMREHLVRSNRLRAVIDLPPGGRSRKQVSAWLLVRWSRRSDDVLMVDAKGLAGRGELREVGVLMAFVAAIVSLGASEGWPSADVTGRGRSTSDDVQALLNAYFRDGYP</sequence>
<organism evidence="1 2">
    <name type="scientific">Paraburkholderia caribensis MBA4</name>
    <dbReference type="NCBI Taxonomy" id="1323664"/>
    <lineage>
        <taxon>Bacteria</taxon>
        <taxon>Pseudomonadati</taxon>
        <taxon>Pseudomonadota</taxon>
        <taxon>Betaproteobacteria</taxon>
        <taxon>Burkholderiales</taxon>
        <taxon>Burkholderiaceae</taxon>
        <taxon>Paraburkholderia</taxon>
    </lineage>
</organism>